<name>A0A1I7W891_HETBA</name>
<dbReference type="WBParaSite" id="Hba_00864">
    <property type="protein sequence ID" value="Hba_00864"/>
    <property type="gene ID" value="Hba_00864"/>
</dbReference>
<keyword evidence="1" id="KW-1185">Reference proteome</keyword>
<proteinExistence type="predicted"/>
<dbReference type="Proteomes" id="UP000095283">
    <property type="component" value="Unplaced"/>
</dbReference>
<reference evidence="2" key="1">
    <citation type="submission" date="2016-11" db="UniProtKB">
        <authorList>
            <consortium name="WormBaseParasite"/>
        </authorList>
    </citation>
    <scope>IDENTIFICATION</scope>
</reference>
<accession>A0A1I7W891</accession>
<protein>
    <submittedName>
        <fullName evidence="2">Uncharacterized protein</fullName>
    </submittedName>
</protein>
<evidence type="ECO:0000313" key="1">
    <source>
        <dbReference type="Proteomes" id="UP000095283"/>
    </source>
</evidence>
<evidence type="ECO:0000313" key="2">
    <source>
        <dbReference type="WBParaSite" id="Hba_00864"/>
    </source>
</evidence>
<organism evidence="1 2">
    <name type="scientific">Heterorhabditis bacteriophora</name>
    <name type="common">Entomopathogenic nematode worm</name>
    <dbReference type="NCBI Taxonomy" id="37862"/>
    <lineage>
        <taxon>Eukaryota</taxon>
        <taxon>Metazoa</taxon>
        <taxon>Ecdysozoa</taxon>
        <taxon>Nematoda</taxon>
        <taxon>Chromadorea</taxon>
        <taxon>Rhabditida</taxon>
        <taxon>Rhabditina</taxon>
        <taxon>Rhabditomorpha</taxon>
        <taxon>Strongyloidea</taxon>
        <taxon>Heterorhabditidae</taxon>
        <taxon>Heterorhabditis</taxon>
    </lineage>
</organism>
<dbReference type="AlphaFoldDB" id="A0A1I7W891"/>
<sequence length="70" mass="8390">MRALRSFSNLIVGKNFFLLMCRNERFYLFFVHAGKISYIKLMLNRCFDERTLKEQLADDDRDTLISVTYT</sequence>